<dbReference type="GO" id="GO:0046982">
    <property type="term" value="F:protein heterodimerization activity"/>
    <property type="evidence" value="ECO:0007669"/>
    <property type="project" value="InterPro"/>
</dbReference>
<name>A0A9P4MX24_9PLEO</name>
<evidence type="ECO:0008006" key="10">
    <source>
        <dbReference type="Google" id="ProtNLM"/>
    </source>
</evidence>
<dbReference type="InterPro" id="IPR052484">
    <property type="entry name" value="CENP-W/WIP1"/>
</dbReference>
<evidence type="ECO:0000256" key="2">
    <source>
        <dbReference type="ARBA" id="ARBA00004629"/>
    </source>
</evidence>
<evidence type="ECO:0000256" key="4">
    <source>
        <dbReference type="ARBA" id="ARBA00022838"/>
    </source>
</evidence>
<dbReference type="PANTHER" id="PTHR34832:SF1">
    <property type="entry name" value="CENTROMERE PROTEIN W"/>
    <property type="match status" value="1"/>
</dbReference>
<organism evidence="8 9">
    <name type="scientific">Delitschia confertaspora ATCC 74209</name>
    <dbReference type="NCBI Taxonomy" id="1513339"/>
    <lineage>
        <taxon>Eukaryota</taxon>
        <taxon>Fungi</taxon>
        <taxon>Dikarya</taxon>
        <taxon>Ascomycota</taxon>
        <taxon>Pezizomycotina</taxon>
        <taxon>Dothideomycetes</taxon>
        <taxon>Pleosporomycetidae</taxon>
        <taxon>Pleosporales</taxon>
        <taxon>Delitschiaceae</taxon>
        <taxon>Delitschia</taxon>
    </lineage>
</organism>
<dbReference type="InterPro" id="IPR009072">
    <property type="entry name" value="Histone-fold"/>
</dbReference>
<proteinExistence type="inferred from homology"/>
<dbReference type="EMBL" id="ML993925">
    <property type="protein sequence ID" value="KAF2202748.1"/>
    <property type="molecule type" value="Genomic_DNA"/>
</dbReference>
<dbReference type="OrthoDB" id="2543597at2759"/>
<evidence type="ECO:0000256" key="5">
    <source>
        <dbReference type="ARBA" id="ARBA00023242"/>
    </source>
</evidence>
<evidence type="ECO:0000313" key="9">
    <source>
        <dbReference type="Proteomes" id="UP000799536"/>
    </source>
</evidence>
<dbReference type="AlphaFoldDB" id="A0A9P4MX24"/>
<accession>A0A9P4MX24</accession>
<dbReference type="CDD" id="cd13732">
    <property type="entry name" value="HFD_CENP-W"/>
    <property type="match status" value="1"/>
</dbReference>
<dbReference type="GO" id="GO:0051382">
    <property type="term" value="P:kinetochore assembly"/>
    <property type="evidence" value="ECO:0007669"/>
    <property type="project" value="TreeGrafter"/>
</dbReference>
<dbReference type="GO" id="GO:0005654">
    <property type="term" value="C:nucleoplasm"/>
    <property type="evidence" value="ECO:0007669"/>
    <property type="project" value="TreeGrafter"/>
</dbReference>
<keyword evidence="4" id="KW-0995">Kinetochore</keyword>
<reference evidence="8" key="1">
    <citation type="journal article" date="2020" name="Stud. Mycol.">
        <title>101 Dothideomycetes genomes: a test case for predicting lifestyles and emergence of pathogens.</title>
        <authorList>
            <person name="Haridas S."/>
            <person name="Albert R."/>
            <person name="Binder M."/>
            <person name="Bloem J."/>
            <person name="Labutti K."/>
            <person name="Salamov A."/>
            <person name="Andreopoulos B."/>
            <person name="Baker S."/>
            <person name="Barry K."/>
            <person name="Bills G."/>
            <person name="Bluhm B."/>
            <person name="Cannon C."/>
            <person name="Castanera R."/>
            <person name="Culley D."/>
            <person name="Daum C."/>
            <person name="Ezra D."/>
            <person name="Gonzalez J."/>
            <person name="Henrissat B."/>
            <person name="Kuo A."/>
            <person name="Liang C."/>
            <person name="Lipzen A."/>
            <person name="Lutzoni F."/>
            <person name="Magnuson J."/>
            <person name="Mondo S."/>
            <person name="Nolan M."/>
            <person name="Ohm R."/>
            <person name="Pangilinan J."/>
            <person name="Park H.-J."/>
            <person name="Ramirez L."/>
            <person name="Alfaro M."/>
            <person name="Sun H."/>
            <person name="Tritt A."/>
            <person name="Yoshinaga Y."/>
            <person name="Zwiers L.-H."/>
            <person name="Turgeon B."/>
            <person name="Goodwin S."/>
            <person name="Spatafora J."/>
            <person name="Crous P."/>
            <person name="Grigoriev I."/>
        </authorList>
    </citation>
    <scope>NUCLEOTIDE SEQUENCE</scope>
    <source>
        <strain evidence="8">ATCC 74209</strain>
    </source>
</reference>
<keyword evidence="6" id="KW-0137">Centromere</keyword>
<protein>
    <recommendedName>
        <fullName evidence="10">Transcription factor CBF/NF-Y/archaeal histone domain-containing protein</fullName>
    </recommendedName>
</protein>
<comment type="similarity">
    <text evidence="7">Belongs to the CENP-W/WIP1 family.</text>
</comment>
<evidence type="ECO:0000256" key="1">
    <source>
        <dbReference type="ARBA" id="ARBA00004123"/>
    </source>
</evidence>
<dbReference type="Proteomes" id="UP000799536">
    <property type="component" value="Unassembled WGS sequence"/>
</dbReference>
<dbReference type="GO" id="GO:0000776">
    <property type="term" value="C:kinetochore"/>
    <property type="evidence" value="ECO:0007669"/>
    <property type="project" value="UniProtKB-KW"/>
</dbReference>
<evidence type="ECO:0000313" key="8">
    <source>
        <dbReference type="EMBL" id="KAF2202748.1"/>
    </source>
</evidence>
<dbReference type="Gene3D" id="1.10.20.10">
    <property type="entry name" value="Histone, subunit A"/>
    <property type="match status" value="1"/>
</dbReference>
<comment type="subcellular location">
    <subcellularLocation>
        <location evidence="2">Chromosome</location>
        <location evidence="2">Centromere</location>
        <location evidence="2">Kinetochore</location>
    </subcellularLocation>
    <subcellularLocation>
        <location evidence="1">Nucleus</location>
    </subcellularLocation>
</comment>
<dbReference type="GO" id="GO:0000278">
    <property type="term" value="P:mitotic cell cycle"/>
    <property type="evidence" value="ECO:0007669"/>
    <property type="project" value="TreeGrafter"/>
</dbReference>
<dbReference type="GO" id="GO:0007059">
    <property type="term" value="P:chromosome segregation"/>
    <property type="evidence" value="ECO:0007669"/>
    <property type="project" value="TreeGrafter"/>
</dbReference>
<dbReference type="PANTHER" id="PTHR34832">
    <property type="entry name" value="CENTROMERE PROTEIN W"/>
    <property type="match status" value="1"/>
</dbReference>
<keyword evidence="3" id="KW-0158">Chromosome</keyword>
<comment type="caution">
    <text evidence="8">The sequence shown here is derived from an EMBL/GenBank/DDBJ whole genome shotgun (WGS) entry which is preliminary data.</text>
</comment>
<gene>
    <name evidence="8" type="ORF">GQ43DRAFT_413013</name>
</gene>
<evidence type="ECO:0000256" key="6">
    <source>
        <dbReference type="ARBA" id="ARBA00023328"/>
    </source>
</evidence>
<sequence length="82" mass="9244">MPQQTLYPRGTLKKIVKAHSNKPLSKNVDILIFLNYTLFLQDLMREASISAKQNRSGTRGGAGITARDVRKVREGVLRKYKG</sequence>
<keyword evidence="5" id="KW-0539">Nucleus</keyword>
<dbReference type="FunFam" id="1.10.20.10:FF:000075">
    <property type="entry name" value="WGS project CABT00000000 data, contig 2.56"/>
    <property type="match status" value="1"/>
</dbReference>
<evidence type="ECO:0000256" key="7">
    <source>
        <dbReference type="ARBA" id="ARBA00038432"/>
    </source>
</evidence>
<dbReference type="SUPFAM" id="SSF47113">
    <property type="entry name" value="Histone-fold"/>
    <property type="match status" value="1"/>
</dbReference>
<keyword evidence="9" id="KW-1185">Reference proteome</keyword>
<evidence type="ECO:0000256" key="3">
    <source>
        <dbReference type="ARBA" id="ARBA00022454"/>
    </source>
</evidence>